<keyword evidence="1" id="KW-0472">Membrane</keyword>
<feature type="transmembrane region" description="Helical" evidence="1">
    <location>
        <begin position="486"/>
        <end position="505"/>
    </location>
</feature>
<dbReference type="PANTHER" id="PTHR37079:SF4">
    <property type="entry name" value="SERINE_THREONINE-PROTEIN KINASE ATM"/>
    <property type="match status" value="1"/>
</dbReference>
<dbReference type="AlphaFoldDB" id="A0ABC8U076"/>
<dbReference type="Proteomes" id="UP001642360">
    <property type="component" value="Unassembled WGS sequence"/>
</dbReference>
<dbReference type="PANTHER" id="PTHR37079">
    <property type="entry name" value="SERINE/THREONINE-PROTEIN KINASE ATM"/>
    <property type="match status" value="1"/>
</dbReference>
<dbReference type="EMBL" id="CAUOFW020006549">
    <property type="protein sequence ID" value="CAK9175176.1"/>
    <property type="molecule type" value="Genomic_DNA"/>
</dbReference>
<organism evidence="2 3">
    <name type="scientific">Ilex paraguariensis</name>
    <name type="common">yerba mate</name>
    <dbReference type="NCBI Taxonomy" id="185542"/>
    <lineage>
        <taxon>Eukaryota</taxon>
        <taxon>Viridiplantae</taxon>
        <taxon>Streptophyta</taxon>
        <taxon>Embryophyta</taxon>
        <taxon>Tracheophyta</taxon>
        <taxon>Spermatophyta</taxon>
        <taxon>Magnoliopsida</taxon>
        <taxon>eudicotyledons</taxon>
        <taxon>Gunneridae</taxon>
        <taxon>Pentapetalae</taxon>
        <taxon>asterids</taxon>
        <taxon>campanulids</taxon>
        <taxon>Aquifoliales</taxon>
        <taxon>Aquifoliaceae</taxon>
        <taxon>Ilex</taxon>
    </lineage>
</organism>
<evidence type="ECO:0000313" key="3">
    <source>
        <dbReference type="Proteomes" id="UP001642360"/>
    </source>
</evidence>
<evidence type="ECO:0000256" key="1">
    <source>
        <dbReference type="SAM" id="Phobius"/>
    </source>
</evidence>
<proteinExistence type="predicted"/>
<keyword evidence="1" id="KW-0812">Transmembrane</keyword>
<keyword evidence="1" id="KW-1133">Transmembrane helix</keyword>
<sequence length="515" mass="58168">MGQYLLKLLHLAVTIIEKTYNDVRCGCLSSNSTFDSMDSIVASFKSFGSSPLFNKWRDKDVIDGVLSTAIIQSIERLLKALAKLYDESSECSRDLQFEIVQLDKTDSNISVHDSVQLNTNRSMILDMELDVNDDFKDLDFFTIGRTIGTGISISAVNWKMDIISLISSFFSILPFVTWETLFNLMQKESDTRVLENLLVNLCQHPQWSSSRKFSDLVISLNDLVDLRANLKLPCLEILAAICCLLQTLLSLDMIADNENDTLPSRGRVPEQIFLNSKSQLRLKLSVKLSRYCNGDNINPVTPDIDLQSLISLGDLVSKVAENDLFHWFGRVKLIDCICNFILLRPHIGQTMIEKLLLMLRDPDYRVRFSLGRRIGVLFQTWDGHDELFQDICSNFGAKLVVSSKKELVTAKEVLAAGPQPRPTMETIIITLMHIALHSEKIELEAVFMMCVVAAIDPCQRELVGAVLDNLSRQLQYTTRTKYMEELMGQILFCWVACGVSLVALVETRGLFVLNV</sequence>
<feature type="non-terminal residue" evidence="2">
    <location>
        <position position="515"/>
    </location>
</feature>
<keyword evidence="3" id="KW-1185">Reference proteome</keyword>
<accession>A0ABC8U076</accession>
<protein>
    <submittedName>
        <fullName evidence="2">Uncharacterized protein</fullName>
    </submittedName>
</protein>
<reference evidence="2 3" key="1">
    <citation type="submission" date="2024-02" db="EMBL/GenBank/DDBJ databases">
        <authorList>
            <person name="Vignale AGUSTIN F."/>
            <person name="Sosa J E."/>
            <person name="Modenutti C."/>
        </authorList>
    </citation>
    <scope>NUCLEOTIDE SEQUENCE [LARGE SCALE GENOMIC DNA]</scope>
</reference>
<name>A0ABC8U076_9AQUA</name>
<dbReference type="InterPro" id="IPR038980">
    <property type="entry name" value="ATM_plant"/>
</dbReference>
<evidence type="ECO:0000313" key="2">
    <source>
        <dbReference type="EMBL" id="CAK9175176.1"/>
    </source>
</evidence>
<gene>
    <name evidence="2" type="ORF">ILEXP_LOCUS44972</name>
</gene>
<comment type="caution">
    <text evidence="2">The sequence shown here is derived from an EMBL/GenBank/DDBJ whole genome shotgun (WGS) entry which is preliminary data.</text>
</comment>